<evidence type="ECO:0000256" key="3">
    <source>
        <dbReference type="ARBA" id="ARBA00009014"/>
    </source>
</evidence>
<evidence type="ECO:0000313" key="14">
    <source>
        <dbReference type="Proteomes" id="UP000011058"/>
    </source>
</evidence>
<dbReference type="GO" id="GO:0005524">
    <property type="term" value="F:ATP binding"/>
    <property type="evidence" value="ECO:0007669"/>
    <property type="project" value="UniProtKB-KW"/>
</dbReference>
<evidence type="ECO:0000256" key="4">
    <source>
        <dbReference type="ARBA" id="ARBA00022642"/>
    </source>
</evidence>
<dbReference type="PANTHER" id="PTHR39321">
    <property type="entry name" value="NICOTINATE-NUCLEOTIDE ADENYLYLTRANSFERASE-RELATED"/>
    <property type="match status" value="1"/>
</dbReference>
<dbReference type="InterPro" id="IPR005248">
    <property type="entry name" value="NadD/NMNAT"/>
</dbReference>
<keyword evidence="4 11" id="KW-0662">Pyridine nucleotide biosynthesis</keyword>
<dbReference type="STRING" id="1166018.FAES_4989"/>
<evidence type="ECO:0000256" key="8">
    <source>
        <dbReference type="ARBA" id="ARBA00022840"/>
    </source>
</evidence>
<dbReference type="CDD" id="cd02165">
    <property type="entry name" value="NMNAT"/>
    <property type="match status" value="1"/>
</dbReference>
<keyword evidence="5 11" id="KW-0808">Transferase</keyword>
<dbReference type="PANTHER" id="PTHR39321:SF3">
    <property type="entry name" value="PHOSPHOPANTETHEINE ADENYLYLTRANSFERASE"/>
    <property type="match status" value="1"/>
</dbReference>
<gene>
    <name evidence="11" type="primary">nadD</name>
    <name evidence="13" type="ORF">FAES_4989</name>
</gene>
<reference evidence="13 14" key="1">
    <citation type="journal article" date="2012" name="J. Bacteriol.">
        <title>Genome Sequence of Fibrella aestuarina BUZ 2T, a Filamentous Marine Bacterium.</title>
        <authorList>
            <person name="Filippini M."/>
            <person name="Qi W."/>
            <person name="Blom J."/>
            <person name="Goesmann A."/>
            <person name="Smits T.H."/>
            <person name="Bagheri H.C."/>
        </authorList>
    </citation>
    <scope>NUCLEOTIDE SEQUENCE [LARGE SCALE GENOMIC DNA]</scope>
    <source>
        <strain evidence="14">BUZ 2T</strain>
    </source>
</reference>
<name>I0KFT5_9BACT</name>
<dbReference type="Gene3D" id="3.40.50.620">
    <property type="entry name" value="HUPs"/>
    <property type="match status" value="1"/>
</dbReference>
<evidence type="ECO:0000256" key="7">
    <source>
        <dbReference type="ARBA" id="ARBA00022741"/>
    </source>
</evidence>
<dbReference type="GO" id="GO:0009435">
    <property type="term" value="P:NAD+ biosynthetic process"/>
    <property type="evidence" value="ECO:0007669"/>
    <property type="project" value="UniProtKB-UniRule"/>
</dbReference>
<dbReference type="NCBIfam" id="TIGR00125">
    <property type="entry name" value="cyt_tran_rel"/>
    <property type="match status" value="1"/>
</dbReference>
<dbReference type="UniPathway" id="UPA00253">
    <property type="reaction ID" value="UER00332"/>
</dbReference>
<evidence type="ECO:0000256" key="6">
    <source>
        <dbReference type="ARBA" id="ARBA00022695"/>
    </source>
</evidence>
<accession>I0KFT5</accession>
<dbReference type="Pfam" id="PF01467">
    <property type="entry name" value="CTP_transf_like"/>
    <property type="match status" value="1"/>
</dbReference>
<comment type="catalytic activity">
    <reaction evidence="10 11">
        <text>nicotinate beta-D-ribonucleotide + ATP + H(+) = deamido-NAD(+) + diphosphate</text>
        <dbReference type="Rhea" id="RHEA:22860"/>
        <dbReference type="ChEBI" id="CHEBI:15378"/>
        <dbReference type="ChEBI" id="CHEBI:30616"/>
        <dbReference type="ChEBI" id="CHEBI:33019"/>
        <dbReference type="ChEBI" id="CHEBI:57502"/>
        <dbReference type="ChEBI" id="CHEBI:58437"/>
        <dbReference type="EC" id="2.7.7.18"/>
    </reaction>
</comment>
<evidence type="ECO:0000259" key="12">
    <source>
        <dbReference type="Pfam" id="PF01467"/>
    </source>
</evidence>
<keyword evidence="7 11" id="KW-0547">Nucleotide-binding</keyword>
<keyword evidence="8 11" id="KW-0067">ATP-binding</keyword>
<evidence type="ECO:0000256" key="10">
    <source>
        <dbReference type="ARBA" id="ARBA00048721"/>
    </source>
</evidence>
<dbReference type="AlphaFoldDB" id="I0KFT5"/>
<dbReference type="SUPFAM" id="SSF52374">
    <property type="entry name" value="Nucleotidylyl transferase"/>
    <property type="match status" value="1"/>
</dbReference>
<feature type="domain" description="Cytidyltransferase-like" evidence="12">
    <location>
        <begin position="5"/>
        <end position="168"/>
    </location>
</feature>
<dbReference type="NCBIfam" id="TIGR00482">
    <property type="entry name" value="nicotinate (nicotinamide) nucleotide adenylyltransferase"/>
    <property type="match status" value="1"/>
</dbReference>
<keyword evidence="14" id="KW-1185">Reference proteome</keyword>
<dbReference type="EC" id="2.7.7.18" evidence="11"/>
<dbReference type="eggNOG" id="COG1057">
    <property type="taxonomic scope" value="Bacteria"/>
</dbReference>
<evidence type="ECO:0000256" key="1">
    <source>
        <dbReference type="ARBA" id="ARBA00002324"/>
    </source>
</evidence>
<comment type="pathway">
    <text evidence="2 11">Cofactor biosynthesis; NAD(+) biosynthesis; deamido-NAD(+) from nicotinate D-ribonucleotide: step 1/1.</text>
</comment>
<sequence length="195" mass="22717">MTIGLFFGSFNPIHVGHLIIANTMAHTTDLEQVWFVVSPQNPFKKTKSLLHEFDRLDMVERAIADNSRLKATDIEFSMPKPSYTIDTLDRLREKFPQHTFRLIMGEDNLDQFANWKAYERILDEFGLYVYPRPLRNGIVATASLFREHPNVRLVSAPLLDISATFIRDAVRANRPIRYMVPDVVEEMISRKKFYL</sequence>
<dbReference type="EMBL" id="HE796683">
    <property type="protein sequence ID" value="CCH02988.1"/>
    <property type="molecule type" value="Genomic_DNA"/>
</dbReference>
<evidence type="ECO:0000256" key="9">
    <source>
        <dbReference type="ARBA" id="ARBA00023027"/>
    </source>
</evidence>
<evidence type="ECO:0000256" key="2">
    <source>
        <dbReference type="ARBA" id="ARBA00005019"/>
    </source>
</evidence>
<dbReference type="InterPro" id="IPR004821">
    <property type="entry name" value="Cyt_trans-like"/>
</dbReference>
<evidence type="ECO:0000256" key="5">
    <source>
        <dbReference type="ARBA" id="ARBA00022679"/>
    </source>
</evidence>
<dbReference type="HOGENOM" id="CLU_069765_3_3_10"/>
<evidence type="ECO:0000313" key="13">
    <source>
        <dbReference type="EMBL" id="CCH02988.1"/>
    </source>
</evidence>
<dbReference type="PATRIC" id="fig|1166018.3.peg.1963"/>
<dbReference type="RefSeq" id="WP_015334087.1">
    <property type="nucleotide sequence ID" value="NC_020054.1"/>
</dbReference>
<keyword evidence="9 11" id="KW-0520">NAD</keyword>
<dbReference type="Proteomes" id="UP000011058">
    <property type="component" value="Chromosome"/>
</dbReference>
<dbReference type="OrthoDB" id="5295945at2"/>
<keyword evidence="6 11" id="KW-0548">Nucleotidyltransferase</keyword>
<dbReference type="HAMAP" id="MF_00244">
    <property type="entry name" value="NaMN_adenylyltr"/>
    <property type="match status" value="1"/>
</dbReference>
<evidence type="ECO:0000256" key="11">
    <source>
        <dbReference type="HAMAP-Rule" id="MF_00244"/>
    </source>
</evidence>
<protein>
    <recommendedName>
        <fullName evidence="11">Probable nicotinate-nucleotide adenylyltransferase</fullName>
        <ecNumber evidence="11">2.7.7.18</ecNumber>
    </recommendedName>
    <alternativeName>
        <fullName evidence="11">Deamido-NAD(+) diphosphorylase</fullName>
    </alternativeName>
    <alternativeName>
        <fullName evidence="11">Deamido-NAD(+) pyrophosphorylase</fullName>
    </alternativeName>
    <alternativeName>
        <fullName evidence="11">Nicotinate mononucleotide adenylyltransferase</fullName>
        <shortName evidence="11">NaMN adenylyltransferase</shortName>
    </alternativeName>
</protein>
<comment type="similarity">
    <text evidence="3 11">Belongs to the NadD family.</text>
</comment>
<dbReference type="GO" id="GO:0004515">
    <property type="term" value="F:nicotinate-nucleotide adenylyltransferase activity"/>
    <property type="evidence" value="ECO:0007669"/>
    <property type="project" value="UniProtKB-UniRule"/>
</dbReference>
<dbReference type="InterPro" id="IPR014729">
    <property type="entry name" value="Rossmann-like_a/b/a_fold"/>
</dbReference>
<dbReference type="KEGG" id="fae:FAES_4989"/>
<organism evidence="13 14">
    <name type="scientific">Fibrella aestuarina BUZ 2</name>
    <dbReference type="NCBI Taxonomy" id="1166018"/>
    <lineage>
        <taxon>Bacteria</taxon>
        <taxon>Pseudomonadati</taxon>
        <taxon>Bacteroidota</taxon>
        <taxon>Cytophagia</taxon>
        <taxon>Cytophagales</taxon>
        <taxon>Spirosomataceae</taxon>
        <taxon>Fibrella</taxon>
    </lineage>
</organism>
<comment type="function">
    <text evidence="1 11">Catalyzes the reversible adenylation of nicotinate mononucleotide (NaMN) to nicotinic acid adenine dinucleotide (NaAD).</text>
</comment>
<proteinExistence type="inferred from homology"/>